<feature type="domain" description="Knr4/Smi1-like" evidence="1">
    <location>
        <begin position="34"/>
        <end position="175"/>
    </location>
</feature>
<reference evidence="3" key="1">
    <citation type="submission" date="2015-07" db="EMBL/GenBank/DDBJ databases">
        <title>Near-Complete Genome Sequence of the Cellulolytic Bacterium Bacteroides (Pseudobacteroides) cellulosolvens ATCC 35603.</title>
        <authorList>
            <person name="Dassa B."/>
            <person name="Utturkar S.M."/>
            <person name="Klingeman D.M."/>
            <person name="Hurt R.A."/>
            <person name="Keller M."/>
            <person name="Xu J."/>
            <person name="Reddy Y.H.K."/>
            <person name="Borovok I."/>
            <person name="Grinberg I.R."/>
            <person name="Lamed R."/>
            <person name="Zhivin O."/>
            <person name="Bayer E.A."/>
            <person name="Brown S.D."/>
        </authorList>
    </citation>
    <scope>NUCLEOTIDE SEQUENCE [LARGE SCALE GENOMIC DNA]</scope>
    <source>
        <strain evidence="3">DSM 2933</strain>
    </source>
</reference>
<dbReference type="eggNOG" id="COG4282">
    <property type="taxonomic scope" value="Bacteria"/>
</dbReference>
<dbReference type="PANTHER" id="PTHR47432">
    <property type="entry name" value="CELL WALL ASSEMBLY REGULATOR SMI1"/>
    <property type="match status" value="1"/>
</dbReference>
<accession>A0A0L6JVF9</accession>
<sequence length="214" mass="24803">MNNVEQLSIQELWDYVTVVYEKEKPGFKSYLNPRVDIEEVNGIEEKMGFELPGQLKELYHCNNGEKENLEGSILGLRFLSVGEMFMNWCDWLYVLKDKELMKECGKDAESIPMSAVKKVYANRKWIPFAHDQNGNYIGIDLDPDENGTVGQVINYGSDENKKYVIAKSLREFLVLMVRILENNKPTIKTRYKRIIVKLGDDQPIQMIISKINEV</sequence>
<dbReference type="SMART" id="SM00860">
    <property type="entry name" value="SMI1_KNR4"/>
    <property type="match status" value="1"/>
</dbReference>
<dbReference type="Gene3D" id="3.40.1580.10">
    <property type="entry name" value="SMI1/KNR4-like"/>
    <property type="match status" value="1"/>
</dbReference>
<evidence type="ECO:0000259" key="1">
    <source>
        <dbReference type="SMART" id="SM00860"/>
    </source>
</evidence>
<dbReference type="Pfam" id="PF09346">
    <property type="entry name" value="SMI1_KNR4"/>
    <property type="match status" value="1"/>
</dbReference>
<protein>
    <submittedName>
        <fullName evidence="2">Cell wall assembly/cell proliferation coordinating protein, KNR4-like protein</fullName>
    </submittedName>
</protein>
<dbReference type="OrthoDB" id="6989522at2"/>
<dbReference type="RefSeq" id="WP_050753808.1">
    <property type="nucleotide sequence ID" value="NZ_JQKC01000021.1"/>
</dbReference>
<dbReference type="AlphaFoldDB" id="A0A0L6JVF9"/>
<dbReference type="SUPFAM" id="SSF160631">
    <property type="entry name" value="SMI1/KNR4-like"/>
    <property type="match status" value="1"/>
</dbReference>
<comment type="caution">
    <text evidence="2">The sequence shown here is derived from an EMBL/GenBank/DDBJ whole genome shotgun (WGS) entry which is preliminary data.</text>
</comment>
<dbReference type="InterPro" id="IPR018958">
    <property type="entry name" value="Knr4/Smi1-like_dom"/>
</dbReference>
<evidence type="ECO:0000313" key="2">
    <source>
        <dbReference type="EMBL" id="KNY29813.1"/>
    </source>
</evidence>
<keyword evidence="3" id="KW-1185">Reference proteome</keyword>
<evidence type="ECO:0000313" key="3">
    <source>
        <dbReference type="Proteomes" id="UP000036923"/>
    </source>
</evidence>
<proteinExistence type="predicted"/>
<gene>
    <name evidence="2" type="ORF">Bccel_5090</name>
</gene>
<organism evidence="2 3">
    <name type="scientific">Pseudobacteroides cellulosolvens ATCC 35603 = DSM 2933</name>
    <dbReference type="NCBI Taxonomy" id="398512"/>
    <lineage>
        <taxon>Bacteria</taxon>
        <taxon>Bacillati</taxon>
        <taxon>Bacillota</taxon>
        <taxon>Clostridia</taxon>
        <taxon>Eubacteriales</taxon>
        <taxon>Oscillospiraceae</taxon>
        <taxon>Pseudobacteroides</taxon>
    </lineage>
</organism>
<name>A0A0L6JVF9_9FIRM</name>
<dbReference type="Proteomes" id="UP000036923">
    <property type="component" value="Unassembled WGS sequence"/>
</dbReference>
<dbReference type="InterPro" id="IPR051873">
    <property type="entry name" value="KNR4/SMI1_regulator"/>
</dbReference>
<dbReference type="PANTHER" id="PTHR47432:SF1">
    <property type="entry name" value="CELL WALL ASSEMBLY REGULATOR SMI1"/>
    <property type="match status" value="1"/>
</dbReference>
<dbReference type="EMBL" id="LGTC01000001">
    <property type="protein sequence ID" value="KNY29813.1"/>
    <property type="molecule type" value="Genomic_DNA"/>
</dbReference>
<dbReference type="STRING" id="398512.Bccel_5090"/>
<dbReference type="InterPro" id="IPR037883">
    <property type="entry name" value="Knr4/Smi1-like_sf"/>
</dbReference>